<dbReference type="EMBL" id="MWPV01000004">
    <property type="protein sequence ID" value="OUL57258.1"/>
    <property type="molecule type" value="Genomic_DNA"/>
</dbReference>
<dbReference type="RefSeq" id="WP_086744716.1">
    <property type="nucleotide sequence ID" value="NZ_MWPV01000004.1"/>
</dbReference>
<dbReference type="PRINTS" id="PR01356">
    <property type="entry name" value="GFGPROTEIN"/>
</dbReference>
<name>A0A244CNW4_PSEDV</name>
<dbReference type="InterPro" id="IPR003293">
    <property type="entry name" value="Nudix_hydrolase6-like"/>
</dbReference>
<dbReference type="PROSITE" id="PS00893">
    <property type="entry name" value="NUDIX_BOX"/>
    <property type="match status" value="1"/>
</dbReference>
<comment type="cofactor">
    <cofactor evidence="1">
        <name>Mg(2+)</name>
        <dbReference type="ChEBI" id="CHEBI:18420"/>
    </cofactor>
</comment>
<dbReference type="InterPro" id="IPR020084">
    <property type="entry name" value="NUDIX_hydrolase_CS"/>
</dbReference>
<accession>A0A244CNW4</accession>
<dbReference type="Pfam" id="PF18290">
    <property type="entry name" value="Nudix_hydro"/>
    <property type="match status" value="1"/>
</dbReference>
<dbReference type="Gene3D" id="3.40.630.30">
    <property type="match status" value="1"/>
</dbReference>
<dbReference type="InterPro" id="IPR015797">
    <property type="entry name" value="NUDIX_hydrolase-like_dom_sf"/>
</dbReference>
<evidence type="ECO:0000256" key="2">
    <source>
        <dbReference type="ARBA" id="ARBA00022801"/>
    </source>
</evidence>
<comment type="caution">
    <text evidence="4">The sequence shown here is derived from an EMBL/GenBank/DDBJ whole genome shotgun (WGS) entry which is preliminary data.</text>
</comment>
<reference evidence="4 5" key="1">
    <citation type="submission" date="2017-02" db="EMBL/GenBank/DDBJ databases">
        <title>Pseudoalteromonas ulvae TC14 Genome.</title>
        <authorList>
            <person name="Molmeret M."/>
        </authorList>
    </citation>
    <scope>NUCLEOTIDE SEQUENCE [LARGE SCALE GENOMIC DNA]</scope>
    <source>
        <strain evidence="4">TC14</strain>
    </source>
</reference>
<dbReference type="SUPFAM" id="SSF55811">
    <property type="entry name" value="Nudix"/>
    <property type="match status" value="1"/>
</dbReference>
<dbReference type="GO" id="GO:0051287">
    <property type="term" value="F:NAD binding"/>
    <property type="evidence" value="ECO:0007669"/>
    <property type="project" value="TreeGrafter"/>
</dbReference>
<dbReference type="Pfam" id="PF00293">
    <property type="entry name" value="NUDIX"/>
    <property type="match status" value="1"/>
</dbReference>
<dbReference type="GO" id="GO:0047631">
    <property type="term" value="F:ADP-ribose diphosphatase activity"/>
    <property type="evidence" value="ECO:0007669"/>
    <property type="project" value="TreeGrafter"/>
</dbReference>
<dbReference type="Gene3D" id="3.90.79.10">
    <property type="entry name" value="Nucleoside Triphosphate Pyrophosphohydrolase"/>
    <property type="match status" value="1"/>
</dbReference>
<keyword evidence="5" id="KW-1185">Reference proteome</keyword>
<dbReference type="OrthoDB" id="9787476at2"/>
<dbReference type="Proteomes" id="UP000194841">
    <property type="component" value="Unassembled WGS sequence"/>
</dbReference>
<keyword evidence="2" id="KW-0378">Hydrolase</keyword>
<dbReference type="CDD" id="cd04670">
    <property type="entry name" value="NUDIX_ASFGF2_Nudt6"/>
    <property type="match status" value="1"/>
</dbReference>
<dbReference type="AlphaFoldDB" id="A0A244CNW4"/>
<gene>
    <name evidence="4" type="ORF">B1199_13905</name>
</gene>
<feature type="domain" description="Nudix hydrolase" evidence="3">
    <location>
        <begin position="94"/>
        <end position="226"/>
    </location>
</feature>
<evidence type="ECO:0000259" key="3">
    <source>
        <dbReference type="PROSITE" id="PS51462"/>
    </source>
</evidence>
<proteinExistence type="predicted"/>
<dbReference type="GO" id="GO:0035529">
    <property type="term" value="F:NADH pyrophosphatase activity"/>
    <property type="evidence" value="ECO:0007669"/>
    <property type="project" value="TreeGrafter"/>
</dbReference>
<dbReference type="PROSITE" id="PS51462">
    <property type="entry name" value="NUDIX"/>
    <property type="match status" value="1"/>
</dbReference>
<evidence type="ECO:0000256" key="1">
    <source>
        <dbReference type="ARBA" id="ARBA00001946"/>
    </source>
</evidence>
<evidence type="ECO:0000313" key="5">
    <source>
        <dbReference type="Proteomes" id="UP000194841"/>
    </source>
</evidence>
<organism evidence="4 5">
    <name type="scientific">Pseudoalteromonas ulvae</name>
    <dbReference type="NCBI Taxonomy" id="107327"/>
    <lineage>
        <taxon>Bacteria</taxon>
        <taxon>Pseudomonadati</taxon>
        <taxon>Pseudomonadota</taxon>
        <taxon>Gammaproteobacteria</taxon>
        <taxon>Alteromonadales</taxon>
        <taxon>Pseudoalteromonadaceae</taxon>
        <taxon>Pseudoalteromonas</taxon>
    </lineage>
</organism>
<dbReference type="InterPro" id="IPR040618">
    <property type="entry name" value="Pre-Nudix"/>
</dbReference>
<dbReference type="PANTHER" id="PTHR13994">
    <property type="entry name" value="NUDIX HYDROLASE RELATED"/>
    <property type="match status" value="1"/>
</dbReference>
<dbReference type="InterPro" id="IPR000086">
    <property type="entry name" value="NUDIX_hydrolase_dom"/>
</dbReference>
<evidence type="ECO:0000313" key="4">
    <source>
        <dbReference type="EMBL" id="OUL57258.1"/>
    </source>
</evidence>
<sequence>MTYLQASINPYNGIVIDGHALPNSPEEFKQQLQLSLAHWQNAGHAAVWLTILLPQAHLIPQVLAAGFDNHHSHQHGFTFTKALIEHALIPHFATHTIGVGGLVINDKQQLLTIREQDHIHTHPHNWKFPGGMLDPKEHIHAGVIREVFEETGIQTQFERLLGCRHYHKGQFNTSNIYIVCLLTPLNHEIVLQASEIADARWMDINEYLNDEKIGAYNKAILKSALNDKGLQPQSLPSLSATADELEIYIG</sequence>
<protein>
    <submittedName>
        <fullName evidence="4">DNA mismatch repair protein MutT</fullName>
    </submittedName>
</protein>
<dbReference type="PANTHER" id="PTHR13994:SF13">
    <property type="entry name" value="FI03680P"/>
    <property type="match status" value="1"/>
</dbReference>